<evidence type="ECO:0000256" key="1">
    <source>
        <dbReference type="ARBA" id="ARBA00010049"/>
    </source>
</evidence>
<dbReference type="PANTHER" id="PTHR31614:SF40">
    <property type="entry name" value="PROTEIN DOWNSTREAM OF FLC"/>
    <property type="match status" value="1"/>
</dbReference>
<organism evidence="3 4">
    <name type="scientific">Morus notabilis</name>
    <dbReference type="NCBI Taxonomy" id="981085"/>
    <lineage>
        <taxon>Eukaryota</taxon>
        <taxon>Viridiplantae</taxon>
        <taxon>Streptophyta</taxon>
        <taxon>Embryophyta</taxon>
        <taxon>Tracheophyta</taxon>
        <taxon>Spermatophyta</taxon>
        <taxon>Magnoliopsida</taxon>
        <taxon>eudicotyledons</taxon>
        <taxon>Gunneridae</taxon>
        <taxon>Pentapetalae</taxon>
        <taxon>rosids</taxon>
        <taxon>fabids</taxon>
        <taxon>Rosales</taxon>
        <taxon>Moraceae</taxon>
        <taxon>Moreae</taxon>
        <taxon>Morus</taxon>
    </lineage>
</organism>
<dbReference type="AlphaFoldDB" id="W9QKY6"/>
<keyword evidence="4" id="KW-1185">Reference proteome</keyword>
<dbReference type="InterPro" id="IPR006041">
    <property type="entry name" value="Pollen_Ole_e1_allergen"/>
</dbReference>
<protein>
    <recommendedName>
        <fullName evidence="5">Pollen-specific protein C13</fullName>
    </recommendedName>
</protein>
<evidence type="ECO:0000313" key="3">
    <source>
        <dbReference type="EMBL" id="EXB39752.1"/>
    </source>
</evidence>
<dbReference type="PANTHER" id="PTHR31614">
    <property type="entry name" value="PROTEIN DOWNSTREAM OF FLC-RELATED"/>
    <property type="match status" value="1"/>
</dbReference>
<accession>W9QKY6</accession>
<reference evidence="4" key="1">
    <citation type="submission" date="2013-01" db="EMBL/GenBank/DDBJ databases">
        <title>Draft Genome Sequence of a Mulberry Tree, Morus notabilis C.K. Schneid.</title>
        <authorList>
            <person name="He N."/>
            <person name="Zhao S."/>
        </authorList>
    </citation>
    <scope>NUCLEOTIDE SEQUENCE</scope>
</reference>
<proteinExistence type="inferred from homology"/>
<dbReference type="EMBL" id="KE343734">
    <property type="protein sequence ID" value="EXB39752.1"/>
    <property type="molecule type" value="Genomic_DNA"/>
</dbReference>
<keyword evidence="2" id="KW-1015">Disulfide bond</keyword>
<comment type="similarity">
    <text evidence="1">Belongs to the Ole e I family.</text>
</comment>
<dbReference type="Proteomes" id="UP000030645">
    <property type="component" value="Unassembled WGS sequence"/>
</dbReference>
<name>W9QKY6_9ROSA</name>
<dbReference type="Pfam" id="PF01190">
    <property type="entry name" value="Pollen_Ole_e_1"/>
    <property type="match status" value="1"/>
</dbReference>
<evidence type="ECO:0008006" key="5">
    <source>
        <dbReference type="Google" id="ProtNLM"/>
    </source>
</evidence>
<sequence>MWFVAPESENQFGSAAISGLATGERLLLLFALCVLPALVGAHLPVGTPFHIIGRVYCDTCHAGFETTATYYIPGAKVRLDCLDRETLELRYSSHAVTDSTGTYNIKVEDDHEDQICECVLESSPIAACEMPDPGRSRASALLTRYMNGVVNNKHIVNNMGFLLEKPLAECEQVLKRYFPDDDEDDE</sequence>
<evidence type="ECO:0000256" key="2">
    <source>
        <dbReference type="ARBA" id="ARBA00023157"/>
    </source>
</evidence>
<evidence type="ECO:0000313" key="4">
    <source>
        <dbReference type="Proteomes" id="UP000030645"/>
    </source>
</evidence>
<gene>
    <name evidence="3" type="ORF">L484_016596</name>
</gene>